<evidence type="ECO:0000256" key="1">
    <source>
        <dbReference type="ARBA" id="ARBA00004123"/>
    </source>
</evidence>
<keyword evidence="12" id="KW-1185">Reference proteome</keyword>
<evidence type="ECO:0000256" key="3">
    <source>
        <dbReference type="ARBA" id="ARBA00023125"/>
    </source>
</evidence>
<protein>
    <submittedName>
        <fullName evidence="11">PROX1</fullName>
    </submittedName>
</protein>
<dbReference type="Pfam" id="PF05044">
    <property type="entry name" value="HPD"/>
    <property type="match status" value="1"/>
</dbReference>
<dbReference type="PANTHER" id="PTHR12198">
    <property type="entry name" value="HOMEOBOX PROTEIN PROSPERO/PROX-1/CEH-26"/>
    <property type="match status" value="1"/>
</dbReference>
<evidence type="ECO:0000256" key="5">
    <source>
        <dbReference type="ARBA" id="ARBA00023163"/>
    </source>
</evidence>
<organism evidence="11 12">
    <name type="scientific">Cordylochernes scorpioides</name>
    <dbReference type="NCBI Taxonomy" id="51811"/>
    <lineage>
        <taxon>Eukaryota</taxon>
        <taxon>Metazoa</taxon>
        <taxon>Ecdysozoa</taxon>
        <taxon>Arthropoda</taxon>
        <taxon>Chelicerata</taxon>
        <taxon>Arachnida</taxon>
        <taxon>Pseudoscorpiones</taxon>
        <taxon>Cheliferoidea</taxon>
        <taxon>Chernetidae</taxon>
        <taxon>Cordylochernes</taxon>
    </lineage>
</organism>
<keyword evidence="3" id="KW-0238">DNA-binding</keyword>
<feature type="domain" description="Prospero" evidence="10">
    <location>
        <begin position="506"/>
        <end position="557"/>
    </location>
</feature>
<dbReference type="InterPro" id="IPR023082">
    <property type="entry name" value="Homeo_prospero_dom"/>
</dbReference>
<dbReference type="InterPro" id="IPR039350">
    <property type="entry name" value="Prospero_homeodomain"/>
</dbReference>
<comment type="subcellular location">
    <subcellularLocation>
        <location evidence="1">Nucleus</location>
    </subcellularLocation>
</comment>
<keyword evidence="5" id="KW-0804">Transcription</keyword>
<dbReference type="InterPro" id="IPR009057">
    <property type="entry name" value="Homeodomain-like_sf"/>
</dbReference>
<keyword evidence="9" id="KW-1133">Transmembrane helix</keyword>
<keyword evidence="4" id="KW-0371">Homeobox</keyword>
<keyword evidence="2" id="KW-0805">Transcription regulation</keyword>
<accession>A0ABY6LE04</accession>
<feature type="transmembrane region" description="Helical" evidence="9">
    <location>
        <begin position="457"/>
        <end position="476"/>
    </location>
</feature>
<feature type="region of interest" description="Disordered" evidence="8">
    <location>
        <begin position="230"/>
        <end position="255"/>
    </location>
</feature>
<feature type="region of interest" description="Disordered" evidence="8">
    <location>
        <begin position="66"/>
        <end position="97"/>
    </location>
</feature>
<sequence>MFPMSSADEDTVELNCMDDQRLLLKKGKRQRVDAGEPRNTYSRSNGFAAGDNLLLRDILQQGRKAGSLAVSPGSGGNCLASSADRMSSEEETAASPVTPVVNGCKKRKLYQPQQHDATHLTEEEDEEELVVETKEELVEDEEDDEIEERAHLRTQLRDVQAQLAAMQHRNPDNCYPTSDYRNVEAMSPLRAEEATRSADLEWFIDSLKAELSNSMGKVIDAVFSRYLQRRSATAPDHPQPSIPSPNLPPPPPPQQAAKELLAQMLDRKSPRTKVIDRGLKMNGHHASLSRYSPYSVDALTKPYQHYYHVKSMWGPSAFEPEQTEAMALVVAPKKRRHKVTDTRLGIRGRYDEPLAGYPPPPLVPASLPTSVAIPNPSLDAFHHHHHDEAPGYRSSPEPPPQVPAYHYPSPFSTPRPHGGENGANTDTPNSDRGDSPLGQTFTECGVPMISFLISQVLWLPFFILFLPHFLLLLHYLSVSLQTPKHFISLYIYQQGSSPTSLTPAYTSTLTPMHLRKAKLMFFYVRYPSSAILKMYFPDIKFNKNNTAQLVKWFSNFR</sequence>
<evidence type="ECO:0000256" key="6">
    <source>
        <dbReference type="ARBA" id="ARBA00023242"/>
    </source>
</evidence>
<evidence type="ECO:0000256" key="4">
    <source>
        <dbReference type="ARBA" id="ARBA00023155"/>
    </source>
</evidence>
<evidence type="ECO:0000256" key="9">
    <source>
        <dbReference type="SAM" id="Phobius"/>
    </source>
</evidence>
<feature type="compositionally biased region" description="Pro residues" evidence="8">
    <location>
        <begin position="237"/>
        <end position="254"/>
    </location>
</feature>
<feature type="region of interest" description="Disordered" evidence="8">
    <location>
        <begin position="377"/>
        <end position="438"/>
    </location>
</feature>
<evidence type="ECO:0000259" key="10">
    <source>
        <dbReference type="PROSITE" id="PS51818"/>
    </source>
</evidence>
<evidence type="ECO:0000313" key="12">
    <source>
        <dbReference type="Proteomes" id="UP001235939"/>
    </source>
</evidence>
<keyword evidence="6" id="KW-0539">Nucleus</keyword>
<dbReference type="PANTHER" id="PTHR12198:SF0">
    <property type="entry name" value="HOMEOBOX PROTEIN PROSPERO"/>
    <property type="match status" value="1"/>
</dbReference>
<dbReference type="SUPFAM" id="SSF46689">
    <property type="entry name" value="Homeodomain-like"/>
    <property type="match status" value="1"/>
</dbReference>
<dbReference type="EMBL" id="CP092878">
    <property type="protein sequence ID" value="UYV78133.1"/>
    <property type="molecule type" value="Genomic_DNA"/>
</dbReference>
<keyword evidence="9" id="KW-0472">Membrane</keyword>
<evidence type="ECO:0000313" key="11">
    <source>
        <dbReference type="EMBL" id="UYV78133.1"/>
    </source>
</evidence>
<dbReference type="Proteomes" id="UP001235939">
    <property type="component" value="Chromosome 16"/>
</dbReference>
<gene>
    <name evidence="11" type="ORF">LAZ67_16000215</name>
</gene>
<evidence type="ECO:0000256" key="8">
    <source>
        <dbReference type="SAM" id="MobiDB-lite"/>
    </source>
</evidence>
<dbReference type="PROSITE" id="PS51818">
    <property type="entry name" value="HOMEO_PROSPERO"/>
    <property type="match status" value="1"/>
</dbReference>
<dbReference type="InterPro" id="IPR037131">
    <property type="entry name" value="Homeo_prospero_dom_sf"/>
</dbReference>
<feature type="coiled-coil region" evidence="7">
    <location>
        <begin position="123"/>
        <end position="169"/>
    </location>
</feature>
<name>A0ABY6LE04_9ARAC</name>
<reference evidence="11 12" key="1">
    <citation type="submission" date="2022-01" db="EMBL/GenBank/DDBJ databases">
        <title>A chromosomal length assembly of Cordylochernes scorpioides.</title>
        <authorList>
            <person name="Zeh D."/>
            <person name="Zeh J."/>
        </authorList>
    </citation>
    <scope>NUCLEOTIDE SEQUENCE [LARGE SCALE GENOMIC DNA]</scope>
    <source>
        <strain evidence="11">IN4F17</strain>
        <tissue evidence="11">Whole Body</tissue>
    </source>
</reference>
<keyword evidence="7" id="KW-0175">Coiled coil</keyword>
<dbReference type="Gene3D" id="1.10.10.500">
    <property type="entry name" value="Homeo-prospero domain"/>
    <property type="match status" value="1"/>
</dbReference>
<keyword evidence="9" id="KW-0812">Transmembrane</keyword>
<feature type="region of interest" description="Disordered" evidence="8">
    <location>
        <begin position="28"/>
        <end position="47"/>
    </location>
</feature>
<evidence type="ECO:0000256" key="2">
    <source>
        <dbReference type="ARBA" id="ARBA00023015"/>
    </source>
</evidence>
<evidence type="ECO:0000256" key="7">
    <source>
        <dbReference type="SAM" id="Coils"/>
    </source>
</evidence>
<proteinExistence type="predicted"/>